<organism evidence="2 3">
    <name type="scientific">Musa acuminata subsp. malaccensis</name>
    <name type="common">Wild banana</name>
    <name type="synonym">Musa malaccensis</name>
    <dbReference type="NCBI Taxonomy" id="214687"/>
    <lineage>
        <taxon>Eukaryota</taxon>
        <taxon>Viridiplantae</taxon>
        <taxon>Streptophyta</taxon>
        <taxon>Embryophyta</taxon>
        <taxon>Tracheophyta</taxon>
        <taxon>Spermatophyta</taxon>
        <taxon>Magnoliopsida</taxon>
        <taxon>Liliopsida</taxon>
        <taxon>Zingiberales</taxon>
        <taxon>Musaceae</taxon>
        <taxon>Musa</taxon>
    </lineage>
</organism>
<dbReference type="PANTHER" id="PTHR35467:SF2">
    <property type="entry name" value="PROTEIN NEOXANTHIN-DEFICIENT 1"/>
    <property type="match status" value="1"/>
</dbReference>
<dbReference type="Gramene" id="Ma09_t11420.6">
    <property type="protein sequence ID" value="Ma09_p11420.6"/>
    <property type="gene ID" value="Ma09_g11420"/>
</dbReference>
<dbReference type="FunCoup" id="A0A804KIG3">
    <property type="interactions" value="596"/>
</dbReference>
<sequence length="298" mass="33160">MGESGTISNSSSPSGYALGPPWLFRGRALYQLHLVKADIARALIPKELKLVEAFGYTLGGLFLAHYDDSPAGEFDELVVIPGIIWNPPTSCAWASRVLVNSHEACRHGRKEIGLPSQVAIFSKRDTAASEQPLCKCRTSSIHPKPKEQSEIQVLEMEDSSQIFICNISLPFAAGDNRMGPQIRISLPSFSGQTIYNPRLLKYSCQVDCRVRAVEAAKISRPRTTQLNKFPNATEVKKINFDDRLTTENEERERSIEVLLSKPILALEFSLLKMQVEAPTDVTTQSRSKKNQVVDLRTC</sequence>
<reference evidence="2" key="2">
    <citation type="submission" date="2021-05" db="UniProtKB">
        <authorList>
            <consortium name="EnsemblPlants"/>
        </authorList>
    </citation>
    <scope>IDENTIFICATION</scope>
    <source>
        <strain evidence="2">subsp. malaccensis</strain>
    </source>
</reference>
<proteinExistence type="predicted"/>
<gene>
    <name evidence="1" type="ORF">GSMUA_229880.1</name>
</gene>
<dbReference type="Proteomes" id="UP000012960">
    <property type="component" value="Unplaced"/>
</dbReference>
<evidence type="ECO:0000313" key="3">
    <source>
        <dbReference type="Proteomes" id="UP000012960"/>
    </source>
</evidence>
<dbReference type="InParanoid" id="A0A804KIG3"/>
<evidence type="ECO:0000313" key="2">
    <source>
        <dbReference type="EnsemblPlants" id="Ma09_p11420.4"/>
    </source>
</evidence>
<dbReference type="Gramene" id="Ma09_t11420.1">
    <property type="protein sequence ID" value="Ma09_p11420.1"/>
    <property type="gene ID" value="Ma09_g11420"/>
</dbReference>
<keyword evidence="3" id="KW-1185">Reference proteome</keyword>
<dbReference type="SUPFAM" id="SSF160104">
    <property type="entry name" value="Acetoacetate decarboxylase-like"/>
    <property type="match status" value="1"/>
</dbReference>
<accession>A0A804KIG3</accession>
<reference evidence="1" key="1">
    <citation type="submission" date="2021-03" db="EMBL/GenBank/DDBJ databases">
        <authorList>
            <consortium name="Genoscope - CEA"/>
            <person name="William W."/>
        </authorList>
    </citation>
    <scope>NUCLEOTIDE SEQUENCE</scope>
    <source>
        <strain evidence="1">Doubled-haploid Pahang</strain>
    </source>
</reference>
<dbReference type="InterPro" id="IPR023375">
    <property type="entry name" value="ADC_dom_sf"/>
</dbReference>
<dbReference type="Gramene" id="Ma09_t11420.4">
    <property type="protein sequence ID" value="Ma09_p11420.4"/>
    <property type="gene ID" value="Ma09_g11420"/>
</dbReference>
<dbReference type="EnsemblPlants" id="Ma09_t11420.4">
    <property type="protein sequence ID" value="Ma09_p11420.4"/>
    <property type="gene ID" value="Ma09_g11420"/>
</dbReference>
<dbReference type="EnsemblPlants" id="Ma09_t11420.6">
    <property type="protein sequence ID" value="Ma09_p11420.6"/>
    <property type="gene ID" value="Ma09_g11420"/>
</dbReference>
<name>A0A804KIG3_MUSAM</name>
<dbReference type="EnsemblPlants" id="Ma09_t11420.1">
    <property type="protein sequence ID" value="Ma09_p11420.1"/>
    <property type="gene ID" value="Ma09_g11420"/>
</dbReference>
<evidence type="ECO:0000313" key="1">
    <source>
        <dbReference type="EMBL" id="CAG1834883.1"/>
    </source>
</evidence>
<dbReference type="OrthoDB" id="9970474at2759"/>
<dbReference type="GO" id="GO:0016123">
    <property type="term" value="P:xanthophyll biosynthetic process"/>
    <property type="evidence" value="ECO:0000318"/>
    <property type="project" value="GO_Central"/>
</dbReference>
<dbReference type="Gene3D" id="2.40.400.10">
    <property type="entry name" value="Acetoacetate decarboxylase-like"/>
    <property type="match status" value="1"/>
</dbReference>
<dbReference type="AlphaFoldDB" id="A0A804KIG3"/>
<protein>
    <submittedName>
        <fullName evidence="1">(wild Malaysian banana) hypothetical protein</fullName>
    </submittedName>
</protein>
<dbReference type="InterPro" id="IPR039343">
    <property type="entry name" value="NDX1-like"/>
</dbReference>
<dbReference type="PANTHER" id="PTHR35467">
    <property type="match status" value="1"/>
</dbReference>
<dbReference type="OMA" id="LSHPEDM"/>
<dbReference type="EMBL" id="HG996474">
    <property type="protein sequence ID" value="CAG1834883.1"/>
    <property type="molecule type" value="Genomic_DNA"/>
</dbReference>